<name>A0ABU7USW1_9CLOT</name>
<accession>A0ABU7USW1</accession>
<evidence type="ECO:0000313" key="2">
    <source>
        <dbReference type="Proteomes" id="UP001498469"/>
    </source>
</evidence>
<protein>
    <submittedName>
        <fullName evidence="1">Staygreen family protein</fullName>
    </submittedName>
</protein>
<sequence length="26" mass="3128">MTIAAKYDYDKITDMRDEVLAEWIHV</sequence>
<gene>
    <name evidence="1" type="ORF">SJI18_16450</name>
</gene>
<keyword evidence="2" id="KW-1185">Reference proteome</keyword>
<evidence type="ECO:0000313" key="1">
    <source>
        <dbReference type="EMBL" id="MEF2113899.1"/>
    </source>
</evidence>
<organism evidence="1 2">
    <name type="scientific">Clostridium frigoriphilum</name>
    <dbReference type="NCBI Taxonomy" id="443253"/>
    <lineage>
        <taxon>Bacteria</taxon>
        <taxon>Bacillati</taxon>
        <taxon>Bacillota</taxon>
        <taxon>Clostridia</taxon>
        <taxon>Eubacteriales</taxon>
        <taxon>Clostridiaceae</taxon>
        <taxon>Clostridium</taxon>
    </lineage>
</organism>
<comment type="caution">
    <text evidence="1">The sequence shown here is derived from an EMBL/GenBank/DDBJ whole genome shotgun (WGS) entry which is preliminary data.</text>
</comment>
<dbReference type="EMBL" id="JAZHFS010000017">
    <property type="protein sequence ID" value="MEF2113899.1"/>
    <property type="molecule type" value="Genomic_DNA"/>
</dbReference>
<proteinExistence type="predicted"/>
<dbReference type="RefSeq" id="WP_253201820.1">
    <property type="nucleotide sequence ID" value="NZ_JAZHFS010000017.1"/>
</dbReference>
<reference evidence="1 2" key="1">
    <citation type="submission" date="2023-11" db="EMBL/GenBank/DDBJ databases">
        <title>Draft genome sequence of a psychrophilic Clostridium strain from permafrost water brine.</title>
        <authorList>
            <person name="Shcherbakova V.A."/>
            <person name="Trubitsyn V.E."/>
            <person name="Zakharyuk A.G."/>
        </authorList>
    </citation>
    <scope>NUCLEOTIDE SEQUENCE [LARGE SCALE GENOMIC DNA]</scope>
    <source>
        <strain evidence="1 2">14F</strain>
    </source>
</reference>
<dbReference type="Proteomes" id="UP001498469">
    <property type="component" value="Unassembled WGS sequence"/>
</dbReference>